<feature type="binding site" evidence="9">
    <location>
        <position position="62"/>
    </location>
    <ligand>
        <name>cob(II)alamin</name>
        <dbReference type="ChEBI" id="CHEBI:16304"/>
    </ligand>
</feature>
<feature type="binding site" evidence="9">
    <location>
        <position position="142"/>
    </location>
    <ligand>
        <name>cob(II)alamin</name>
        <dbReference type="ChEBI" id="CHEBI:16304"/>
    </ligand>
</feature>
<keyword evidence="9" id="KW-0846">Cobalamin</keyword>
<dbReference type="PANTHER" id="PTHR30002:SF4">
    <property type="entry name" value="EPOXYQUEUOSINE REDUCTASE"/>
    <property type="match status" value="1"/>
</dbReference>
<dbReference type="PROSITE" id="PS51379">
    <property type="entry name" value="4FE4S_FER_2"/>
    <property type="match status" value="1"/>
</dbReference>
<feature type="binding site" evidence="9">
    <location>
        <position position="202"/>
    </location>
    <ligand>
        <name>[4Fe-4S] cluster</name>
        <dbReference type="ChEBI" id="CHEBI:49883"/>
        <label>1</label>
    </ligand>
</feature>
<feature type="domain" description="4Fe-4S ferredoxin-type" evidence="10">
    <location>
        <begin position="186"/>
        <end position="216"/>
    </location>
</feature>
<accession>A0ABW7A0T8</accession>
<evidence type="ECO:0000256" key="8">
    <source>
        <dbReference type="ARBA" id="ARBA00023014"/>
    </source>
</evidence>
<feature type="binding site" evidence="9">
    <location>
        <position position="199"/>
    </location>
    <ligand>
        <name>[4Fe-4S] cluster</name>
        <dbReference type="ChEBI" id="CHEBI:49883"/>
        <label>1</label>
    </ligand>
</feature>
<keyword evidence="2 9" id="KW-0963">Cytoplasm</keyword>
<dbReference type="HAMAP" id="MF_00916">
    <property type="entry name" value="QueG"/>
    <property type="match status" value="1"/>
</dbReference>
<evidence type="ECO:0000256" key="1">
    <source>
        <dbReference type="ARBA" id="ARBA00022485"/>
    </source>
</evidence>
<dbReference type="InterPro" id="IPR016024">
    <property type="entry name" value="ARM-type_fold"/>
</dbReference>
<evidence type="ECO:0000256" key="3">
    <source>
        <dbReference type="ARBA" id="ARBA00022694"/>
    </source>
</evidence>
<dbReference type="SUPFAM" id="SSF46548">
    <property type="entry name" value="alpha-helical ferredoxin"/>
    <property type="match status" value="1"/>
</dbReference>
<reference evidence="11 12" key="1">
    <citation type="submission" date="2024-02" db="EMBL/GenBank/DDBJ databases">
        <title>Expansion and revision of Xanthobacter and proposal of Roseixanthobacter gen. nov.</title>
        <authorList>
            <person name="Soltysiak M.P.M."/>
            <person name="Jalihal A."/>
            <person name="Ory A."/>
            <person name="Chrisophersen C."/>
            <person name="Lee A.D."/>
            <person name="Boulton J."/>
            <person name="Springer M."/>
        </authorList>
    </citation>
    <scope>NUCLEOTIDE SEQUENCE [LARGE SCALE GENOMIC DNA]</scope>
    <source>
        <strain evidence="11 12">23A</strain>
    </source>
</reference>
<keyword evidence="7 9" id="KW-0408">Iron</keyword>
<evidence type="ECO:0000256" key="4">
    <source>
        <dbReference type="ARBA" id="ARBA00022723"/>
    </source>
</evidence>
<comment type="cofactor">
    <cofactor evidence="9">
        <name>cob(II)alamin</name>
        <dbReference type="ChEBI" id="CHEBI:16304"/>
    </cofactor>
</comment>
<dbReference type="EC" id="1.17.99.6" evidence="9"/>
<comment type="function">
    <text evidence="9">Catalyzes the conversion of epoxyqueuosine (oQ) to queuosine (Q), which is a hypermodified base found in the wobble positions of tRNA(Asp), tRNA(Asn), tRNA(His) and tRNA(Tyr).</text>
</comment>
<dbReference type="InterPro" id="IPR011989">
    <property type="entry name" value="ARM-like"/>
</dbReference>
<comment type="pathway">
    <text evidence="9">tRNA modification; tRNA-queuosine biosynthesis.</text>
</comment>
<dbReference type="NCBIfam" id="TIGR00276">
    <property type="entry name" value="tRNA epoxyqueuosine(34) reductase QueG"/>
    <property type="match status" value="1"/>
</dbReference>
<evidence type="ECO:0000256" key="9">
    <source>
        <dbReference type="HAMAP-Rule" id="MF_00916"/>
    </source>
</evidence>
<feature type="active site" description="Proton donor" evidence="9">
    <location>
        <position position="142"/>
    </location>
</feature>
<comment type="caution">
    <text evidence="9">Lacks conserved residue(s) required for the propagation of feature annotation.</text>
</comment>
<keyword evidence="9" id="KW-0170">Cobalt</keyword>
<dbReference type="InterPro" id="IPR017900">
    <property type="entry name" value="4Fe4S_Fe_S_CS"/>
</dbReference>
<feature type="binding site" evidence="9">
    <location>
        <position position="177"/>
    </location>
    <ligand>
        <name>cob(II)alamin</name>
        <dbReference type="ChEBI" id="CHEBI:16304"/>
    </ligand>
</feature>
<dbReference type="RefSeq" id="WP_393993424.1">
    <property type="nucleotide sequence ID" value="NZ_JBAFVH010000008.1"/>
</dbReference>
<dbReference type="Gene3D" id="3.30.70.20">
    <property type="match status" value="1"/>
</dbReference>
<keyword evidence="6 9" id="KW-0560">Oxidoreductase</keyword>
<name>A0ABW7A0T8_9HYPH</name>
<sequence length="385" mass="41421">MTEAAGGALEEIIAGLARSEGFDTVGIARSDAIPEARARLKEWVAGGAHGDMGWMAETLERRADPAVLWPAMRSVIMLGLNYGPADDPRAVLAQRSAGAISVYARAEDYHDIIKPKLKRVARALLVETQRRGLEGDVKVFVDTAPLMEKPLAAAAGLGWQGRHTNLVSRDFGSWLFLGAIATTLELKPSVPEKDHCGSCSACLDACPTAAFPAPYVIDARRCISYLTIEHKGPIPRDLRPLMGNRIYGCDDCLAACPWNKFAELGREMKLAARAENDAPPLAELVALDDAAFRARFPKSPIKRVGRDRFVRNVLVAIGNSADPSLLPQVEARLGDASSLVRGAAVWALGRLADPDTVIAHARKVLPREVDAAVLAEWDAASAQPL</sequence>
<feature type="binding site" evidence="9">
    <location>
        <begin position="249"/>
        <end position="250"/>
    </location>
    <ligand>
        <name>cob(II)alamin</name>
        <dbReference type="ChEBI" id="CHEBI:16304"/>
    </ligand>
</feature>
<keyword evidence="12" id="KW-1185">Reference proteome</keyword>
<keyword evidence="4 9" id="KW-0479">Metal-binding</keyword>
<dbReference type="GO" id="GO:0052693">
    <property type="term" value="F:epoxyqueuosine reductase activity"/>
    <property type="evidence" value="ECO:0007669"/>
    <property type="project" value="UniProtKB-EC"/>
</dbReference>
<organism evidence="11 12">
    <name type="scientific">Xanthobacter oligotrophicus</name>
    <dbReference type="NCBI Taxonomy" id="2607286"/>
    <lineage>
        <taxon>Bacteria</taxon>
        <taxon>Pseudomonadati</taxon>
        <taxon>Pseudomonadota</taxon>
        <taxon>Alphaproteobacteria</taxon>
        <taxon>Hyphomicrobiales</taxon>
        <taxon>Xanthobacteraceae</taxon>
        <taxon>Xanthobacter</taxon>
    </lineage>
</organism>
<dbReference type="InterPro" id="IPR017896">
    <property type="entry name" value="4Fe4S_Fe-S-bd"/>
</dbReference>
<dbReference type="Gene3D" id="1.25.10.10">
    <property type="entry name" value="Leucine-rich Repeat Variant"/>
    <property type="match status" value="1"/>
</dbReference>
<evidence type="ECO:0000256" key="7">
    <source>
        <dbReference type="ARBA" id="ARBA00023004"/>
    </source>
</evidence>
<proteinExistence type="inferred from homology"/>
<feature type="binding site" evidence="9">
    <location>
        <position position="166"/>
    </location>
    <ligand>
        <name>cob(II)alamin</name>
        <dbReference type="ChEBI" id="CHEBI:16304"/>
    </ligand>
</feature>
<dbReference type="SUPFAM" id="SSF48371">
    <property type="entry name" value="ARM repeat"/>
    <property type="match status" value="1"/>
</dbReference>
<feature type="binding site" evidence="9">
    <location>
        <position position="256"/>
    </location>
    <ligand>
        <name>[4Fe-4S] cluster</name>
        <dbReference type="ChEBI" id="CHEBI:49883"/>
        <label>1</label>
    </ligand>
</feature>
<dbReference type="Proteomes" id="UP001604002">
    <property type="component" value="Unassembled WGS sequence"/>
</dbReference>
<comment type="catalytic activity">
    <reaction evidence="9">
        <text>epoxyqueuosine(34) in tRNA + AH2 = queuosine(34) in tRNA + A + H2O</text>
        <dbReference type="Rhea" id="RHEA:32159"/>
        <dbReference type="Rhea" id="RHEA-COMP:18571"/>
        <dbReference type="Rhea" id="RHEA-COMP:18582"/>
        <dbReference type="ChEBI" id="CHEBI:13193"/>
        <dbReference type="ChEBI" id="CHEBI:15377"/>
        <dbReference type="ChEBI" id="CHEBI:17499"/>
        <dbReference type="ChEBI" id="CHEBI:194431"/>
        <dbReference type="ChEBI" id="CHEBI:194443"/>
        <dbReference type="EC" id="1.17.99.6"/>
    </reaction>
</comment>
<feature type="binding site" evidence="9">
    <location>
        <position position="196"/>
    </location>
    <ligand>
        <name>[4Fe-4S] cluster</name>
        <dbReference type="ChEBI" id="CHEBI:49883"/>
        <label>1</label>
    </ligand>
</feature>
<dbReference type="Pfam" id="PF08331">
    <property type="entry name" value="QueG_DUF1730"/>
    <property type="match status" value="1"/>
</dbReference>
<dbReference type="Pfam" id="PF13484">
    <property type="entry name" value="Fer4_16"/>
    <property type="match status" value="1"/>
</dbReference>
<dbReference type="PROSITE" id="PS00198">
    <property type="entry name" value="4FE4S_FER_1"/>
    <property type="match status" value="1"/>
</dbReference>
<comment type="subunit">
    <text evidence="9">Monomer.</text>
</comment>
<dbReference type="InterPro" id="IPR013542">
    <property type="entry name" value="QueG_DUF1730"/>
</dbReference>
<dbReference type="InterPro" id="IPR004453">
    <property type="entry name" value="QueG"/>
</dbReference>
<dbReference type="EMBL" id="JBAFVH010000008">
    <property type="protein sequence ID" value="MFG1373607.1"/>
    <property type="molecule type" value="Genomic_DNA"/>
</dbReference>
<keyword evidence="8 9" id="KW-0411">Iron-sulfur</keyword>
<dbReference type="PANTHER" id="PTHR30002">
    <property type="entry name" value="EPOXYQUEUOSINE REDUCTASE"/>
    <property type="match status" value="1"/>
</dbReference>
<feature type="binding site" evidence="9">
    <location>
        <position position="231"/>
    </location>
    <ligand>
        <name>tRNA</name>
        <dbReference type="ChEBI" id="CHEBI:17843"/>
    </ligand>
</feature>
<evidence type="ECO:0000256" key="5">
    <source>
        <dbReference type="ARBA" id="ARBA00022785"/>
    </source>
</evidence>
<feature type="binding site" evidence="9">
    <location>
        <position position="252"/>
    </location>
    <ligand>
        <name>[4Fe-4S] cluster</name>
        <dbReference type="ChEBI" id="CHEBI:49883"/>
        <label>2</label>
    </ligand>
</feature>
<keyword evidence="5 9" id="KW-0671">Queuosine biosynthesis</keyword>
<evidence type="ECO:0000313" key="11">
    <source>
        <dbReference type="EMBL" id="MFG1373607.1"/>
    </source>
</evidence>
<feature type="binding site" evidence="9">
    <location>
        <position position="224"/>
    </location>
    <ligand>
        <name>cob(II)alamin</name>
        <dbReference type="ChEBI" id="CHEBI:16304"/>
    </ligand>
</feature>
<keyword evidence="3 9" id="KW-0819">tRNA processing</keyword>
<keyword evidence="1 9" id="KW-0004">4Fe-4S</keyword>
<protein>
    <recommendedName>
        <fullName evidence="9">Epoxyqueuosine reductase</fullName>
        <ecNumber evidence="9">1.17.99.6</ecNumber>
    </recommendedName>
    <alternativeName>
        <fullName evidence="9">Queuosine biosynthesis protein QueG</fullName>
    </alternativeName>
</protein>
<feature type="binding site" evidence="9">
    <location>
        <position position="206"/>
    </location>
    <ligand>
        <name>[4Fe-4S] cluster</name>
        <dbReference type="ChEBI" id="CHEBI:49883"/>
        <label>2</label>
    </ligand>
</feature>
<feature type="binding site" evidence="9">
    <location>
        <position position="222"/>
    </location>
    <ligand>
        <name>[4Fe-4S] cluster</name>
        <dbReference type="ChEBI" id="CHEBI:49883"/>
        <label>2</label>
    </ligand>
</feature>
<comment type="subcellular location">
    <subcellularLocation>
        <location evidence="9">Cytoplasm</location>
    </subcellularLocation>
</comment>
<feature type="binding site" evidence="9">
    <location>
        <position position="249"/>
    </location>
    <ligand>
        <name>[4Fe-4S] cluster</name>
        <dbReference type="ChEBI" id="CHEBI:49883"/>
        <label>2</label>
    </ligand>
</feature>
<evidence type="ECO:0000256" key="2">
    <source>
        <dbReference type="ARBA" id="ARBA00022490"/>
    </source>
</evidence>
<gene>
    <name evidence="9 11" type="primary">queG</name>
    <name evidence="11" type="ORF">V5F32_15645</name>
</gene>
<comment type="caution">
    <text evidence="11">The sequence shown here is derived from an EMBL/GenBank/DDBJ whole genome shotgun (WGS) entry which is preliminary data.</text>
</comment>
<evidence type="ECO:0000256" key="6">
    <source>
        <dbReference type="ARBA" id="ARBA00023002"/>
    </source>
</evidence>
<comment type="cofactor">
    <cofactor evidence="9">
        <name>[4Fe-4S] cluster</name>
        <dbReference type="ChEBI" id="CHEBI:49883"/>
    </cofactor>
    <text evidence="9">Binds 2 [4Fe-4S] clusters per monomer.</text>
</comment>
<evidence type="ECO:0000259" key="10">
    <source>
        <dbReference type="PROSITE" id="PS51379"/>
    </source>
</evidence>
<evidence type="ECO:0000313" key="12">
    <source>
        <dbReference type="Proteomes" id="UP001604002"/>
    </source>
</evidence>
<comment type="similarity">
    <text evidence="9">Belongs to the QueG family.</text>
</comment>